<evidence type="ECO:0000313" key="9">
    <source>
        <dbReference type="Proteomes" id="UP000694853"/>
    </source>
</evidence>
<comment type="similarity">
    <text evidence="6">Belongs to the AP2/ERF transcription factor family. ERF subfamily.</text>
</comment>
<dbReference type="InterPro" id="IPR016177">
    <property type="entry name" value="DNA-bd_dom_sf"/>
</dbReference>
<keyword evidence="2" id="KW-0805">Transcription regulation</keyword>
<sequence>MSTNNSSLFPVSPGQINTSQFINSQDPPQPIHQGKLLLPGNNERKKHYRGVRQRPWGKWAAEIRDPKKAARVWLGTFDTAEAAAAAYDAAALKFKGNKAKLNFPELAALPTDSSTAINASVSSQSASLPPHVGDQSQQPATLPMPLSEEGFPNLMQYAQVLCSRDDDDLQRAASGLYYHHHHHNEPFLYGSSQPPFFLSSSSSAMPMSTSKTVVPDDQWVDGGHDSSWVFDQGGSGFDESNRRGS</sequence>
<evidence type="ECO:0000256" key="7">
    <source>
        <dbReference type="SAM" id="MobiDB-lite"/>
    </source>
</evidence>
<dbReference type="PANTHER" id="PTHR31190">
    <property type="entry name" value="DNA-BINDING DOMAIN"/>
    <property type="match status" value="1"/>
</dbReference>
<dbReference type="PANTHER" id="PTHR31190:SF489">
    <property type="entry name" value="ETHYLENE-RESPONSIVE TRANSCRIPTION FACTOR ERF113-RELATED"/>
    <property type="match status" value="1"/>
</dbReference>
<feature type="domain" description="AP2/ERF" evidence="8">
    <location>
        <begin position="47"/>
        <end position="104"/>
    </location>
</feature>
<reference evidence="10" key="2">
    <citation type="submission" date="2025-08" db="UniProtKB">
        <authorList>
            <consortium name="RefSeq"/>
        </authorList>
    </citation>
    <scope>IDENTIFICATION</scope>
    <source>
        <tissue evidence="10">Young leaves</tissue>
    </source>
</reference>
<evidence type="ECO:0000256" key="6">
    <source>
        <dbReference type="ARBA" id="ARBA00024343"/>
    </source>
</evidence>
<evidence type="ECO:0000256" key="2">
    <source>
        <dbReference type="ARBA" id="ARBA00023015"/>
    </source>
</evidence>
<dbReference type="PRINTS" id="PR00367">
    <property type="entry name" value="ETHRSPELEMNT"/>
</dbReference>
<dbReference type="Proteomes" id="UP000694853">
    <property type="component" value="Unplaced"/>
</dbReference>
<dbReference type="GO" id="GO:0003677">
    <property type="term" value="F:DNA binding"/>
    <property type="evidence" value="ECO:0007669"/>
    <property type="project" value="UniProtKB-KW"/>
</dbReference>
<evidence type="ECO:0000256" key="1">
    <source>
        <dbReference type="ARBA" id="ARBA00004123"/>
    </source>
</evidence>
<keyword evidence="3" id="KW-0238">DNA-binding</keyword>
<dbReference type="AlphaFoldDB" id="A0A8B8LTW0"/>
<dbReference type="InterPro" id="IPR001471">
    <property type="entry name" value="AP2/ERF_dom"/>
</dbReference>
<dbReference type="GO" id="GO:0009873">
    <property type="term" value="P:ethylene-activated signaling pathway"/>
    <property type="evidence" value="ECO:0007669"/>
    <property type="project" value="InterPro"/>
</dbReference>
<proteinExistence type="inferred from homology"/>
<name>A0A8B8LTW0_ABRPR</name>
<evidence type="ECO:0000256" key="5">
    <source>
        <dbReference type="ARBA" id="ARBA00023242"/>
    </source>
</evidence>
<feature type="region of interest" description="Disordered" evidence="7">
    <location>
        <begin position="1"/>
        <end position="38"/>
    </location>
</feature>
<dbReference type="PROSITE" id="PS51032">
    <property type="entry name" value="AP2_ERF"/>
    <property type="match status" value="1"/>
</dbReference>
<dbReference type="SUPFAM" id="SSF54171">
    <property type="entry name" value="DNA-binding domain"/>
    <property type="match status" value="1"/>
</dbReference>
<dbReference type="Pfam" id="PF00847">
    <property type="entry name" value="AP2"/>
    <property type="match status" value="1"/>
</dbReference>
<dbReference type="InterPro" id="IPR044808">
    <property type="entry name" value="ERF_plant"/>
</dbReference>
<accession>A0A8B8LTW0</accession>
<dbReference type="GeneID" id="113867913"/>
<dbReference type="RefSeq" id="XP_027359222.1">
    <property type="nucleotide sequence ID" value="XM_027503421.1"/>
</dbReference>
<dbReference type="KEGG" id="aprc:113867913"/>
<keyword evidence="5" id="KW-0539">Nucleus</keyword>
<dbReference type="CDD" id="cd00018">
    <property type="entry name" value="AP2"/>
    <property type="match status" value="1"/>
</dbReference>
<dbReference type="OrthoDB" id="1925932at2759"/>
<dbReference type="GO" id="GO:0003700">
    <property type="term" value="F:DNA-binding transcription factor activity"/>
    <property type="evidence" value="ECO:0007669"/>
    <property type="project" value="InterPro"/>
</dbReference>
<feature type="region of interest" description="Disordered" evidence="7">
    <location>
        <begin position="205"/>
        <end position="245"/>
    </location>
</feature>
<dbReference type="Gene3D" id="3.30.730.10">
    <property type="entry name" value="AP2/ERF domain"/>
    <property type="match status" value="1"/>
</dbReference>
<feature type="region of interest" description="Disordered" evidence="7">
    <location>
        <begin position="120"/>
        <end position="144"/>
    </location>
</feature>
<dbReference type="InterPro" id="IPR036955">
    <property type="entry name" value="AP2/ERF_dom_sf"/>
</dbReference>
<comment type="subcellular location">
    <subcellularLocation>
        <location evidence="1">Nucleus</location>
    </subcellularLocation>
</comment>
<evidence type="ECO:0000313" key="10">
    <source>
        <dbReference type="RefSeq" id="XP_027359222.1"/>
    </source>
</evidence>
<feature type="compositionally biased region" description="Polar residues" evidence="7">
    <location>
        <begin position="1"/>
        <end position="26"/>
    </location>
</feature>
<evidence type="ECO:0000256" key="4">
    <source>
        <dbReference type="ARBA" id="ARBA00023163"/>
    </source>
</evidence>
<protein>
    <submittedName>
        <fullName evidence="10">Ethylene-responsive transcription factor ERF113-like isoform X1</fullName>
    </submittedName>
</protein>
<dbReference type="FunFam" id="3.30.730.10:FF:000001">
    <property type="entry name" value="Ethylene-responsive transcription factor 2"/>
    <property type="match status" value="1"/>
</dbReference>
<reference evidence="9" key="1">
    <citation type="journal article" date="2019" name="Toxins">
        <title>Detection of Abrin-Like and Prepropulchellin-Like Toxin Genes and Transcripts Using Whole Genome Sequencing and Full-Length Transcript Sequencing of Abrus precatorius.</title>
        <authorList>
            <person name="Hovde B.T."/>
            <person name="Daligault H.E."/>
            <person name="Hanschen E.R."/>
            <person name="Kunde Y.A."/>
            <person name="Johnson M.B."/>
            <person name="Starkenburg S.R."/>
            <person name="Johnson S.L."/>
        </authorList>
    </citation>
    <scope>NUCLEOTIDE SEQUENCE [LARGE SCALE GENOMIC DNA]</scope>
</reference>
<keyword evidence="9" id="KW-1185">Reference proteome</keyword>
<dbReference type="GO" id="GO:0005634">
    <property type="term" value="C:nucleus"/>
    <property type="evidence" value="ECO:0007669"/>
    <property type="project" value="UniProtKB-SubCell"/>
</dbReference>
<evidence type="ECO:0000256" key="3">
    <source>
        <dbReference type="ARBA" id="ARBA00023125"/>
    </source>
</evidence>
<gene>
    <name evidence="10" type="primary">LOC113867913</name>
</gene>
<evidence type="ECO:0000259" key="8">
    <source>
        <dbReference type="PROSITE" id="PS51032"/>
    </source>
</evidence>
<keyword evidence="4" id="KW-0804">Transcription</keyword>
<organism evidence="9 10">
    <name type="scientific">Abrus precatorius</name>
    <name type="common">Indian licorice</name>
    <name type="synonym">Glycine abrus</name>
    <dbReference type="NCBI Taxonomy" id="3816"/>
    <lineage>
        <taxon>Eukaryota</taxon>
        <taxon>Viridiplantae</taxon>
        <taxon>Streptophyta</taxon>
        <taxon>Embryophyta</taxon>
        <taxon>Tracheophyta</taxon>
        <taxon>Spermatophyta</taxon>
        <taxon>Magnoliopsida</taxon>
        <taxon>eudicotyledons</taxon>
        <taxon>Gunneridae</taxon>
        <taxon>Pentapetalae</taxon>
        <taxon>rosids</taxon>
        <taxon>fabids</taxon>
        <taxon>Fabales</taxon>
        <taxon>Fabaceae</taxon>
        <taxon>Papilionoideae</taxon>
        <taxon>50 kb inversion clade</taxon>
        <taxon>NPAAA clade</taxon>
        <taxon>indigoferoid/millettioid clade</taxon>
        <taxon>Abreae</taxon>
        <taxon>Abrus</taxon>
    </lineage>
</organism>
<dbReference type="SMART" id="SM00380">
    <property type="entry name" value="AP2"/>
    <property type="match status" value="1"/>
</dbReference>